<reference evidence="3" key="2">
    <citation type="submission" date="2015-01" db="EMBL/GenBank/DDBJ databases">
        <title>Evolutionary Origins and Diversification of the Mycorrhizal Mutualists.</title>
        <authorList>
            <consortium name="DOE Joint Genome Institute"/>
            <consortium name="Mycorrhizal Genomics Consortium"/>
            <person name="Kohler A."/>
            <person name="Kuo A."/>
            <person name="Nagy L.G."/>
            <person name="Floudas D."/>
            <person name="Copeland A."/>
            <person name="Barry K.W."/>
            <person name="Cichocki N."/>
            <person name="Veneault-Fourrey C."/>
            <person name="LaButti K."/>
            <person name="Lindquist E.A."/>
            <person name="Lipzen A."/>
            <person name="Lundell T."/>
            <person name="Morin E."/>
            <person name="Murat C."/>
            <person name="Riley R."/>
            <person name="Ohm R."/>
            <person name="Sun H."/>
            <person name="Tunlid A."/>
            <person name="Henrissat B."/>
            <person name="Grigoriev I.V."/>
            <person name="Hibbett D.S."/>
            <person name="Martin F."/>
        </authorList>
    </citation>
    <scope>NUCLEOTIDE SEQUENCE [LARGE SCALE GENOMIC DNA]</scope>
    <source>
        <strain evidence="3">UH-Slu-Lm8-n1</strain>
    </source>
</reference>
<organism evidence="2 3">
    <name type="scientific">Suillus luteus UH-Slu-Lm8-n1</name>
    <dbReference type="NCBI Taxonomy" id="930992"/>
    <lineage>
        <taxon>Eukaryota</taxon>
        <taxon>Fungi</taxon>
        <taxon>Dikarya</taxon>
        <taxon>Basidiomycota</taxon>
        <taxon>Agaricomycotina</taxon>
        <taxon>Agaricomycetes</taxon>
        <taxon>Agaricomycetidae</taxon>
        <taxon>Boletales</taxon>
        <taxon>Suillineae</taxon>
        <taxon>Suillaceae</taxon>
        <taxon>Suillus</taxon>
    </lineage>
</organism>
<reference evidence="2 3" key="1">
    <citation type="submission" date="2014-04" db="EMBL/GenBank/DDBJ databases">
        <authorList>
            <consortium name="DOE Joint Genome Institute"/>
            <person name="Kuo A."/>
            <person name="Ruytinx J."/>
            <person name="Rineau F."/>
            <person name="Colpaert J."/>
            <person name="Kohler A."/>
            <person name="Nagy L.G."/>
            <person name="Floudas D."/>
            <person name="Copeland A."/>
            <person name="Barry K.W."/>
            <person name="Cichocki N."/>
            <person name="Veneault-Fourrey C."/>
            <person name="LaButti K."/>
            <person name="Lindquist E.A."/>
            <person name="Lipzen A."/>
            <person name="Lundell T."/>
            <person name="Morin E."/>
            <person name="Murat C."/>
            <person name="Sun H."/>
            <person name="Tunlid A."/>
            <person name="Henrissat B."/>
            <person name="Grigoriev I.V."/>
            <person name="Hibbett D.S."/>
            <person name="Martin F."/>
            <person name="Nordberg H.P."/>
            <person name="Cantor M.N."/>
            <person name="Hua S.X."/>
        </authorList>
    </citation>
    <scope>NUCLEOTIDE SEQUENCE [LARGE SCALE GENOMIC DNA]</scope>
    <source>
        <strain evidence="2 3">UH-Slu-Lm8-n1</strain>
    </source>
</reference>
<dbReference type="InParanoid" id="A0A0C9ZRR5"/>
<accession>A0A0C9ZRR5</accession>
<name>A0A0C9ZRR5_9AGAM</name>
<dbReference type="AlphaFoldDB" id="A0A0C9ZRR5"/>
<protein>
    <submittedName>
        <fullName evidence="2">Uncharacterized protein</fullName>
    </submittedName>
</protein>
<feature type="region of interest" description="Disordered" evidence="1">
    <location>
        <begin position="1"/>
        <end position="30"/>
    </location>
</feature>
<gene>
    <name evidence="2" type="ORF">CY34DRAFT_807181</name>
</gene>
<dbReference type="Proteomes" id="UP000054485">
    <property type="component" value="Unassembled WGS sequence"/>
</dbReference>
<keyword evidence="3" id="KW-1185">Reference proteome</keyword>
<dbReference type="HOGENOM" id="CLU_039203_0_0_1"/>
<proteinExistence type="predicted"/>
<evidence type="ECO:0000313" key="2">
    <source>
        <dbReference type="EMBL" id="KIK40445.1"/>
    </source>
</evidence>
<feature type="region of interest" description="Disordered" evidence="1">
    <location>
        <begin position="331"/>
        <end position="369"/>
    </location>
</feature>
<dbReference type="EMBL" id="KN835302">
    <property type="protein sequence ID" value="KIK40445.1"/>
    <property type="molecule type" value="Genomic_DNA"/>
</dbReference>
<evidence type="ECO:0000313" key="3">
    <source>
        <dbReference type="Proteomes" id="UP000054485"/>
    </source>
</evidence>
<dbReference type="STRING" id="930992.A0A0C9ZRR5"/>
<dbReference type="OrthoDB" id="1734943at2759"/>
<sequence length="529" mass="56322">MISFKHPNPFRPNSRPTSPNPPSRPEPAMVLERTSRPLTKLSFSGFKRSSSSISISSPPPTLLVQDGSYLQALSLKLSEAVSKAMVQPTVPVPVGELVGGRRPIPAGRGRALGLLIASELKACQNNPHLHKAILRSLHRPLSVLLSNLSALLLPLLSSPAFLSSPAPTVQAPNPNATQLHALAVASFAGELLETFDEMSLGLDNDARGDGLKAIREGLDSLIGRVVNPLIGGIKSELMPLLESLENPVAVTVPKTATKACLHPSIVSLQAIMPVYARALTRYTTALSSQTTLATFLISIIWKALVAVANRPQVKASPPTTPLGLSQLTPLAKRQHTTAGNTSPATPPPARFALKLPPSRPSSPPGISVTPSAAADMRALHDLMVLLPRPPAECDATRVAREAVDEALSDLTALATLLENIDNPLFKVGKSREAILEEIEQITADLPTLIALPVLLRSYSTTESLPIPSISSIINISEDEYRKSCLSGFGRAEQCSSIIGHSVLDFLRVQGGLQSLVARWLANRVDAVDH</sequence>
<evidence type="ECO:0000256" key="1">
    <source>
        <dbReference type="SAM" id="MobiDB-lite"/>
    </source>
</evidence>